<reference evidence="4" key="1">
    <citation type="submission" date="2025-08" db="UniProtKB">
        <authorList>
            <consortium name="RefSeq"/>
        </authorList>
    </citation>
    <scope>IDENTIFICATION</scope>
</reference>
<evidence type="ECO:0000256" key="2">
    <source>
        <dbReference type="SAM" id="SignalP"/>
    </source>
</evidence>
<feature type="compositionally biased region" description="Low complexity" evidence="1">
    <location>
        <begin position="325"/>
        <end position="343"/>
    </location>
</feature>
<feature type="compositionally biased region" description="Acidic residues" evidence="1">
    <location>
        <begin position="145"/>
        <end position="156"/>
    </location>
</feature>
<proteinExistence type="predicted"/>
<feature type="region of interest" description="Disordered" evidence="1">
    <location>
        <begin position="229"/>
        <end position="678"/>
    </location>
</feature>
<organism evidence="3 4">
    <name type="scientific">Galendromus occidentalis</name>
    <name type="common">western predatory mite</name>
    <dbReference type="NCBI Taxonomy" id="34638"/>
    <lineage>
        <taxon>Eukaryota</taxon>
        <taxon>Metazoa</taxon>
        <taxon>Ecdysozoa</taxon>
        <taxon>Arthropoda</taxon>
        <taxon>Chelicerata</taxon>
        <taxon>Arachnida</taxon>
        <taxon>Acari</taxon>
        <taxon>Parasitiformes</taxon>
        <taxon>Mesostigmata</taxon>
        <taxon>Gamasina</taxon>
        <taxon>Phytoseioidea</taxon>
        <taxon>Phytoseiidae</taxon>
        <taxon>Typhlodrominae</taxon>
        <taxon>Galendromus</taxon>
    </lineage>
</organism>
<feature type="compositionally biased region" description="Low complexity" evidence="1">
    <location>
        <begin position="648"/>
        <end position="663"/>
    </location>
</feature>
<feature type="compositionally biased region" description="Basic and acidic residues" evidence="1">
    <location>
        <begin position="180"/>
        <end position="203"/>
    </location>
</feature>
<feature type="region of interest" description="Disordered" evidence="1">
    <location>
        <begin position="58"/>
        <end position="203"/>
    </location>
</feature>
<evidence type="ECO:0000256" key="1">
    <source>
        <dbReference type="SAM" id="MobiDB-lite"/>
    </source>
</evidence>
<feature type="region of interest" description="Disordered" evidence="1">
    <location>
        <begin position="732"/>
        <end position="751"/>
    </location>
</feature>
<dbReference type="KEGG" id="goe:100901133"/>
<feature type="compositionally biased region" description="Basic and acidic residues" evidence="1">
    <location>
        <begin position="732"/>
        <end position="741"/>
    </location>
</feature>
<evidence type="ECO:0000313" key="4">
    <source>
        <dbReference type="RefSeq" id="XP_028968336.1"/>
    </source>
</evidence>
<keyword evidence="3" id="KW-1185">Reference proteome</keyword>
<keyword evidence="2" id="KW-0732">Signal</keyword>
<dbReference type="AlphaFoldDB" id="A0AAJ7SHV7"/>
<gene>
    <name evidence="4" type="primary">LOC100901133</name>
</gene>
<feature type="signal peptide" evidence="2">
    <location>
        <begin position="1"/>
        <end position="20"/>
    </location>
</feature>
<dbReference type="GeneID" id="100901133"/>
<feature type="compositionally biased region" description="Acidic residues" evidence="1">
    <location>
        <begin position="423"/>
        <end position="436"/>
    </location>
</feature>
<feature type="compositionally biased region" description="Basic and acidic residues" evidence="1">
    <location>
        <begin position="437"/>
        <end position="452"/>
    </location>
</feature>
<feature type="compositionally biased region" description="Basic and acidic residues" evidence="1">
    <location>
        <begin position="251"/>
        <end position="264"/>
    </location>
</feature>
<feature type="compositionally biased region" description="Low complexity" evidence="1">
    <location>
        <begin position="301"/>
        <end position="311"/>
    </location>
</feature>
<dbReference type="Proteomes" id="UP000694867">
    <property type="component" value="Unplaced"/>
</dbReference>
<accession>A0AAJ7SHV7</accession>
<feature type="compositionally biased region" description="Basic and acidic residues" evidence="1">
    <location>
        <begin position="274"/>
        <end position="300"/>
    </location>
</feature>
<feature type="compositionally biased region" description="Basic residues" evidence="1">
    <location>
        <begin position="387"/>
        <end position="399"/>
    </location>
</feature>
<feature type="compositionally biased region" description="Basic and acidic residues" evidence="1">
    <location>
        <begin position="122"/>
        <end position="131"/>
    </location>
</feature>
<feature type="compositionally biased region" description="Low complexity" evidence="1">
    <location>
        <begin position="553"/>
        <end position="578"/>
    </location>
</feature>
<dbReference type="RefSeq" id="XP_028968336.1">
    <property type="nucleotide sequence ID" value="XM_029112503.1"/>
</dbReference>
<feature type="compositionally biased region" description="Low complexity" evidence="1">
    <location>
        <begin position="500"/>
        <end position="516"/>
    </location>
</feature>
<feature type="chain" id="PRO_5042577891" evidence="2">
    <location>
        <begin position="21"/>
        <end position="813"/>
    </location>
</feature>
<feature type="compositionally biased region" description="Low complexity" evidence="1">
    <location>
        <begin position="586"/>
        <end position="640"/>
    </location>
</feature>
<sequence length="813" mass="90341">MKYLPVITLGVLCAAGPALHSCNDKESGSHLKCDQVLAQRHPITRQLSSRRVRRAFDEPVGSQASPFEPPESSAQSHARPPKPATSQRVSRSGRTGGGRGSSSGPFTPPGEEHASKKKTHRGGWEPHDDDHHHHHGHHHGHVVEEEVIEEEDEEPHVEEYKPPLLNPAHDGHIKLKSHRPPPDPHWSEKNEDHPWDDKHHDDHGWKEEAQYKINDVKLRIPPVKFRFHLSPNVKIISGTKDPLQRPPPPEPEEHFPWEKPKDLPHLPWWPEEQWPEKKKNCTEESNKDSEECKEENEKSNLSKSASLTSKSSNKKNVERRKGPGKPKAASSSSSKSRSNQSTKKNSKKKPTSTTSSPRRSSASKKKKDLVTKRSGEPEAAASSSHQIRLRPRRTRKRKGWASEAYHSIPASPWAPPRPTWGDDVVEEHVEYEDDDDHDSKNAHRGSDAEGDAHNNGTAEDPHINWQDSPIHFAAHKRRWPPDTPRYSPTFKLKVHPRIWTEAPPTTTTTTTEATTTTEEESDEFAESTTEDNDEETTTEEPTTEETTTEETTTESTTAADETTTTESTTATTDPSETTTRFREPTTPDGDESTPMAPTTTEEMTTTPATTTVEASTTPETTTVETTTTEEATTTEAPSTTLAVTAMDEPTTTTLPTTTEEATTQLSNSDAPFRKKGSRIPKVFGENDIKSKNVKEKATTPLPPSTTISGTTTSWLFGLTKTTTELNPNLEREDPQITDRTGKTANGLPHPRRRLVPLSPVKIDVSSPEELAGVAVNAKVLHLFLGGPNSTSLHDSVVTVAKAVNQYNNYYKRR</sequence>
<protein>
    <submittedName>
        <fullName evidence="4">Mucin-5AC-like</fullName>
    </submittedName>
</protein>
<feature type="compositionally biased region" description="Acidic residues" evidence="1">
    <location>
        <begin position="517"/>
        <end position="552"/>
    </location>
</feature>
<feature type="compositionally biased region" description="Low complexity" evidence="1">
    <location>
        <begin position="351"/>
        <end position="360"/>
    </location>
</feature>
<name>A0AAJ7SHV7_9ACAR</name>
<evidence type="ECO:0000313" key="3">
    <source>
        <dbReference type="Proteomes" id="UP000694867"/>
    </source>
</evidence>